<evidence type="ECO:0000313" key="7">
    <source>
        <dbReference type="Proteomes" id="UP000198948"/>
    </source>
</evidence>
<feature type="compositionally biased region" description="Basic residues" evidence="3">
    <location>
        <begin position="115"/>
        <end position="129"/>
    </location>
</feature>
<dbReference type="STRING" id="142588.SAMN04488559_1282"/>
<dbReference type="AlphaFoldDB" id="A0A1H9UEB4"/>
<organism evidence="5 7">
    <name type="scientific">Isobaculum melis</name>
    <dbReference type="NCBI Taxonomy" id="142588"/>
    <lineage>
        <taxon>Bacteria</taxon>
        <taxon>Bacillati</taxon>
        <taxon>Bacillota</taxon>
        <taxon>Bacilli</taxon>
        <taxon>Lactobacillales</taxon>
        <taxon>Carnobacteriaceae</taxon>
        <taxon>Isobaculum</taxon>
    </lineage>
</organism>
<dbReference type="EMBL" id="FOHA01000032">
    <property type="protein sequence ID" value="SES09126.1"/>
    <property type="molecule type" value="Genomic_DNA"/>
</dbReference>
<dbReference type="InterPro" id="IPR010921">
    <property type="entry name" value="Trp_repressor/repl_initiator"/>
</dbReference>
<comment type="similarity">
    <text evidence="1">Belongs to the IS150/IS1296 orfA family.</text>
</comment>
<dbReference type="GO" id="GO:0043565">
    <property type="term" value="F:sequence-specific DNA binding"/>
    <property type="evidence" value="ECO:0007669"/>
    <property type="project" value="InterPro"/>
</dbReference>
<keyword evidence="2" id="KW-0175">Coiled coil</keyword>
<feature type="region of interest" description="Disordered" evidence="3">
    <location>
        <begin position="110"/>
        <end position="130"/>
    </location>
</feature>
<evidence type="ECO:0000313" key="5">
    <source>
        <dbReference type="EMBL" id="SES07611.1"/>
    </source>
</evidence>
<feature type="domain" description="Insertion element IS150 protein InsJ-like helix-turn-helix" evidence="4">
    <location>
        <begin position="8"/>
        <end position="57"/>
    </location>
</feature>
<dbReference type="SUPFAM" id="SSF46689">
    <property type="entry name" value="Homeodomain-like"/>
    <property type="match status" value="1"/>
</dbReference>
<accession>A0A1H9UEB4</accession>
<evidence type="ECO:0000256" key="3">
    <source>
        <dbReference type="SAM" id="MobiDB-lite"/>
    </source>
</evidence>
<sequence>MAKYDYAFKKKVVEAYQNGAGGYPTLAKQFNISSFSTVHKWVKTVEKFGFKALRRRRNYQHYSSKFKQDVIHYYLTSGDSYLTVALKYGLPNDALVLAWHQKFLQTGIQGLSPKPKGRPSMSKKKKPIQAKKIQTREQELEHENELLRAELAFIKKLRALGMNIPERLKNEMPESSTNSEKNSD</sequence>
<dbReference type="EMBL" id="FOHA01000028">
    <property type="protein sequence ID" value="SES07611.1"/>
    <property type="molecule type" value="Genomic_DNA"/>
</dbReference>
<evidence type="ECO:0000256" key="2">
    <source>
        <dbReference type="SAM" id="Coils"/>
    </source>
</evidence>
<dbReference type="Gene3D" id="1.10.10.10">
    <property type="entry name" value="Winged helix-like DNA-binding domain superfamily/Winged helix DNA-binding domain"/>
    <property type="match status" value="1"/>
</dbReference>
<keyword evidence="7" id="KW-1185">Reference proteome</keyword>
<evidence type="ECO:0000256" key="1">
    <source>
        <dbReference type="ARBA" id="ARBA00038232"/>
    </source>
</evidence>
<dbReference type="Pfam" id="PF13518">
    <property type="entry name" value="HTH_28"/>
    <property type="match status" value="1"/>
</dbReference>
<evidence type="ECO:0000313" key="6">
    <source>
        <dbReference type="EMBL" id="SES09126.1"/>
    </source>
</evidence>
<dbReference type="PANTHER" id="PTHR33795:SF1">
    <property type="entry name" value="INSERTION ELEMENT IS150 PROTEIN INSJ"/>
    <property type="match status" value="1"/>
</dbReference>
<proteinExistence type="inferred from homology"/>
<dbReference type="OrthoDB" id="9781005at2"/>
<dbReference type="PANTHER" id="PTHR33795">
    <property type="entry name" value="INSERTION ELEMENT IS150 PROTEIN INSJ"/>
    <property type="match status" value="1"/>
</dbReference>
<name>A0A1H9UEB4_9LACT</name>
<gene>
    <name evidence="5" type="ORF">SAMN04488559_1282</name>
    <name evidence="6" type="ORF">SAMN04488559_1322</name>
</gene>
<reference evidence="5 7" key="1">
    <citation type="submission" date="2016-10" db="EMBL/GenBank/DDBJ databases">
        <authorList>
            <person name="de Groot N.N."/>
        </authorList>
    </citation>
    <scope>NUCLEOTIDE SEQUENCE [LARGE SCALE GENOMIC DNA]</scope>
    <source>
        <strain evidence="5 7">DSM 13760</strain>
    </source>
</reference>
<evidence type="ECO:0000259" key="4">
    <source>
        <dbReference type="Pfam" id="PF13518"/>
    </source>
</evidence>
<dbReference type="InterPro" id="IPR036388">
    <property type="entry name" value="WH-like_DNA-bd_sf"/>
</dbReference>
<dbReference type="RefSeq" id="WP_092654112.1">
    <property type="nucleotide sequence ID" value="NZ_FOHA01000028.1"/>
</dbReference>
<feature type="coiled-coil region" evidence="2">
    <location>
        <begin position="130"/>
        <end position="157"/>
    </location>
</feature>
<dbReference type="InterPro" id="IPR055247">
    <property type="entry name" value="InsJ-like_HTH"/>
</dbReference>
<dbReference type="Proteomes" id="UP000198948">
    <property type="component" value="Unassembled WGS sequence"/>
</dbReference>
<dbReference type="SUPFAM" id="SSF48295">
    <property type="entry name" value="TrpR-like"/>
    <property type="match status" value="1"/>
</dbReference>
<protein>
    <submittedName>
        <fullName evidence="5">Transposase</fullName>
    </submittedName>
</protein>
<dbReference type="InterPro" id="IPR009057">
    <property type="entry name" value="Homeodomain-like_sf"/>
</dbReference>
<dbReference type="InterPro" id="IPR052057">
    <property type="entry name" value="IS150/IS1296_orfA-like"/>
</dbReference>